<keyword evidence="3" id="KW-0902">Two-component regulatory system</keyword>
<evidence type="ECO:0000259" key="10">
    <source>
        <dbReference type="PROSITE" id="PS50110"/>
    </source>
</evidence>
<dbReference type="Pfam" id="PF00072">
    <property type="entry name" value="Response_reg"/>
    <property type="match status" value="1"/>
</dbReference>
<evidence type="ECO:0000256" key="4">
    <source>
        <dbReference type="ARBA" id="ARBA00023015"/>
    </source>
</evidence>
<protein>
    <recommendedName>
        <fullName evidence="1">Phosphate regulon transcriptional regulatory protein PhoB</fullName>
    </recommendedName>
</protein>
<keyword evidence="5 9" id="KW-0238">DNA-binding</keyword>
<dbReference type="SUPFAM" id="SSF52172">
    <property type="entry name" value="CheY-like"/>
    <property type="match status" value="1"/>
</dbReference>
<proteinExistence type="predicted"/>
<dbReference type="GO" id="GO:0032993">
    <property type="term" value="C:protein-DNA complex"/>
    <property type="evidence" value="ECO:0007669"/>
    <property type="project" value="TreeGrafter"/>
</dbReference>
<gene>
    <name evidence="12" type="ORF">SAMN04488087_2641</name>
</gene>
<dbReference type="PROSITE" id="PS51755">
    <property type="entry name" value="OMPR_PHOB"/>
    <property type="match status" value="1"/>
</dbReference>
<dbReference type="GO" id="GO:0005829">
    <property type="term" value="C:cytosol"/>
    <property type="evidence" value="ECO:0007669"/>
    <property type="project" value="TreeGrafter"/>
</dbReference>
<evidence type="ECO:0000256" key="1">
    <source>
        <dbReference type="ARBA" id="ARBA00013332"/>
    </source>
</evidence>
<dbReference type="GO" id="GO:0000976">
    <property type="term" value="F:transcription cis-regulatory region binding"/>
    <property type="evidence" value="ECO:0007669"/>
    <property type="project" value="TreeGrafter"/>
</dbReference>
<dbReference type="SMART" id="SM00862">
    <property type="entry name" value="Trans_reg_C"/>
    <property type="match status" value="1"/>
</dbReference>
<evidence type="ECO:0000256" key="3">
    <source>
        <dbReference type="ARBA" id="ARBA00023012"/>
    </source>
</evidence>
<dbReference type="AlphaFoldDB" id="A0A1M6XLH2"/>
<feature type="DNA-binding region" description="OmpR/PhoB-type" evidence="9">
    <location>
        <begin position="134"/>
        <end position="230"/>
    </location>
</feature>
<dbReference type="GO" id="GO:0006355">
    <property type="term" value="P:regulation of DNA-templated transcription"/>
    <property type="evidence" value="ECO:0007669"/>
    <property type="project" value="InterPro"/>
</dbReference>
<dbReference type="PANTHER" id="PTHR48111:SF40">
    <property type="entry name" value="PHOSPHATE REGULON TRANSCRIPTIONAL REGULATORY PROTEIN PHOB"/>
    <property type="match status" value="1"/>
</dbReference>
<feature type="domain" description="Response regulatory" evidence="10">
    <location>
        <begin position="11"/>
        <end position="126"/>
    </location>
</feature>
<dbReference type="PROSITE" id="PS50110">
    <property type="entry name" value="RESPONSE_REGULATORY"/>
    <property type="match status" value="1"/>
</dbReference>
<dbReference type="STRING" id="633813.SAMN04488087_2641"/>
<dbReference type="Pfam" id="PF00486">
    <property type="entry name" value="Trans_reg_C"/>
    <property type="match status" value="1"/>
</dbReference>
<evidence type="ECO:0000256" key="8">
    <source>
        <dbReference type="PROSITE-ProRule" id="PRU00169"/>
    </source>
</evidence>
<dbReference type="Gene3D" id="1.10.10.10">
    <property type="entry name" value="Winged helix-like DNA-binding domain superfamily/Winged helix DNA-binding domain"/>
    <property type="match status" value="1"/>
</dbReference>
<dbReference type="InterPro" id="IPR001789">
    <property type="entry name" value="Sig_transdc_resp-reg_receiver"/>
</dbReference>
<dbReference type="PANTHER" id="PTHR48111">
    <property type="entry name" value="REGULATOR OF RPOS"/>
    <property type="match status" value="1"/>
</dbReference>
<name>A0A1M6XLH2_9BACT</name>
<reference evidence="13" key="1">
    <citation type="submission" date="2016-11" db="EMBL/GenBank/DDBJ databases">
        <authorList>
            <person name="Varghese N."/>
            <person name="Submissions S."/>
        </authorList>
    </citation>
    <scope>NUCLEOTIDE SEQUENCE [LARGE SCALE GENOMIC DNA]</scope>
    <source>
        <strain evidence="13">DSM 22212</strain>
    </source>
</reference>
<dbReference type="SMART" id="SM00448">
    <property type="entry name" value="REC"/>
    <property type="match status" value="1"/>
</dbReference>
<dbReference type="Gene3D" id="3.40.50.2300">
    <property type="match status" value="1"/>
</dbReference>
<dbReference type="Proteomes" id="UP000185812">
    <property type="component" value="Unassembled WGS sequence"/>
</dbReference>
<comment type="function">
    <text evidence="7">This protein is a positive regulator for the phosphate regulon. Transcription of this operon is positively regulated by PhoB and PhoR when phosphate is limited.</text>
</comment>
<evidence type="ECO:0000256" key="6">
    <source>
        <dbReference type="ARBA" id="ARBA00023163"/>
    </source>
</evidence>
<dbReference type="OrthoDB" id="9790442at2"/>
<sequence length="237" mass="27235">MPRTAEPAEINILVVDDEEDVVEVISHFLAQEGYQVHKAYDGEEALEKATPEIDLIVLDIMLPGLDGYEVCKRLRSRVETEHIPIIFLTAKSEEEDQVKGLMMGGDDYLTKPVSPQVLLARIKAVLRRAGVEESRTLKVKDLTIYEDEYRASLRGRDLGLTLTEFELLRYLVRHPRKAFTRQELLERIWKDAMMVTERTVDAHIKNLREKLGDFAKHIQTVRGVGYRFVEEDEPSEG</sequence>
<dbReference type="InterPro" id="IPR011006">
    <property type="entry name" value="CheY-like_superfamily"/>
</dbReference>
<keyword evidence="2 8" id="KW-0597">Phosphoprotein</keyword>
<keyword evidence="4" id="KW-0805">Transcription regulation</keyword>
<dbReference type="InterPro" id="IPR036388">
    <property type="entry name" value="WH-like_DNA-bd_sf"/>
</dbReference>
<evidence type="ECO:0000313" key="13">
    <source>
        <dbReference type="Proteomes" id="UP000185812"/>
    </source>
</evidence>
<dbReference type="SUPFAM" id="SSF46894">
    <property type="entry name" value="C-terminal effector domain of the bipartite response regulators"/>
    <property type="match status" value="1"/>
</dbReference>
<evidence type="ECO:0000256" key="9">
    <source>
        <dbReference type="PROSITE-ProRule" id="PRU01091"/>
    </source>
</evidence>
<feature type="domain" description="OmpR/PhoB-type" evidence="11">
    <location>
        <begin position="134"/>
        <end position="230"/>
    </location>
</feature>
<dbReference type="EMBL" id="FRAU01000011">
    <property type="protein sequence ID" value="SHL06635.1"/>
    <property type="molecule type" value="Genomic_DNA"/>
</dbReference>
<dbReference type="GO" id="GO:0000156">
    <property type="term" value="F:phosphorelay response regulator activity"/>
    <property type="evidence" value="ECO:0007669"/>
    <property type="project" value="TreeGrafter"/>
</dbReference>
<dbReference type="InterPro" id="IPR001867">
    <property type="entry name" value="OmpR/PhoB-type_DNA-bd"/>
</dbReference>
<dbReference type="InterPro" id="IPR016032">
    <property type="entry name" value="Sig_transdc_resp-reg_C-effctor"/>
</dbReference>
<evidence type="ECO:0000259" key="11">
    <source>
        <dbReference type="PROSITE" id="PS51755"/>
    </source>
</evidence>
<keyword evidence="13" id="KW-1185">Reference proteome</keyword>
<evidence type="ECO:0000256" key="7">
    <source>
        <dbReference type="ARBA" id="ARBA00024735"/>
    </source>
</evidence>
<dbReference type="Gene3D" id="6.10.250.690">
    <property type="match status" value="1"/>
</dbReference>
<accession>A0A1M6XLH2</accession>
<organism evidence="12 13">
    <name type="scientific">Rhodothermus profundi</name>
    <dbReference type="NCBI Taxonomy" id="633813"/>
    <lineage>
        <taxon>Bacteria</taxon>
        <taxon>Pseudomonadati</taxon>
        <taxon>Rhodothermota</taxon>
        <taxon>Rhodothermia</taxon>
        <taxon>Rhodothermales</taxon>
        <taxon>Rhodothermaceae</taxon>
        <taxon>Rhodothermus</taxon>
    </lineage>
</organism>
<feature type="modified residue" description="4-aspartylphosphate" evidence="8">
    <location>
        <position position="59"/>
    </location>
</feature>
<dbReference type="RefSeq" id="WP_072716449.1">
    <property type="nucleotide sequence ID" value="NZ_FRAU01000011.1"/>
</dbReference>
<dbReference type="FunFam" id="1.10.10.10:FF:000018">
    <property type="entry name" value="DNA-binding response regulator ResD"/>
    <property type="match status" value="1"/>
</dbReference>
<dbReference type="FunFam" id="3.40.50.2300:FF:000001">
    <property type="entry name" value="DNA-binding response regulator PhoB"/>
    <property type="match status" value="1"/>
</dbReference>
<evidence type="ECO:0000256" key="2">
    <source>
        <dbReference type="ARBA" id="ARBA00022553"/>
    </source>
</evidence>
<dbReference type="CDD" id="cd00383">
    <property type="entry name" value="trans_reg_C"/>
    <property type="match status" value="1"/>
</dbReference>
<evidence type="ECO:0000256" key="5">
    <source>
        <dbReference type="ARBA" id="ARBA00023125"/>
    </source>
</evidence>
<keyword evidence="6" id="KW-0804">Transcription</keyword>
<evidence type="ECO:0000313" key="12">
    <source>
        <dbReference type="EMBL" id="SHL06635.1"/>
    </source>
</evidence>
<dbReference type="InterPro" id="IPR039420">
    <property type="entry name" value="WalR-like"/>
</dbReference>